<keyword evidence="11 16" id="KW-0472">Membrane</keyword>
<gene>
    <name evidence="20" type="ORF">FNV43_RR07738</name>
</gene>
<dbReference type="InterPro" id="IPR038408">
    <property type="entry name" value="GNK2_sf"/>
</dbReference>
<dbReference type="PROSITE" id="PS51473">
    <property type="entry name" value="GNK2"/>
    <property type="match status" value="2"/>
</dbReference>
<evidence type="ECO:0000256" key="16">
    <source>
        <dbReference type="SAM" id="Phobius"/>
    </source>
</evidence>
<dbReference type="GO" id="GO:0005886">
    <property type="term" value="C:plasma membrane"/>
    <property type="evidence" value="ECO:0007669"/>
    <property type="project" value="TreeGrafter"/>
</dbReference>
<feature type="chain" id="PRO_5035425917" evidence="17">
    <location>
        <begin position="22"/>
        <end position="601"/>
    </location>
</feature>
<feature type="domain" description="Protein kinase" evidence="18">
    <location>
        <begin position="295"/>
        <end position="544"/>
    </location>
</feature>
<dbReference type="SUPFAM" id="SSF56112">
    <property type="entry name" value="Protein kinase-like (PK-like)"/>
    <property type="match status" value="1"/>
</dbReference>
<dbReference type="InterPro" id="IPR000719">
    <property type="entry name" value="Prot_kinase_dom"/>
</dbReference>
<evidence type="ECO:0000256" key="13">
    <source>
        <dbReference type="ARBA" id="ARBA00023180"/>
    </source>
</evidence>
<comment type="subcellular location">
    <subcellularLocation>
        <location evidence="1">Membrane</location>
        <topology evidence="1">Single-pass membrane protein</topology>
    </subcellularLocation>
</comment>
<dbReference type="PROSITE" id="PS00108">
    <property type="entry name" value="PROTEIN_KINASE_ST"/>
    <property type="match status" value="1"/>
</dbReference>
<dbReference type="Pfam" id="PF00069">
    <property type="entry name" value="Pkinase"/>
    <property type="match status" value="1"/>
</dbReference>
<evidence type="ECO:0000259" key="18">
    <source>
        <dbReference type="PROSITE" id="PS50011"/>
    </source>
</evidence>
<evidence type="ECO:0000256" key="2">
    <source>
        <dbReference type="ARBA" id="ARBA00022527"/>
    </source>
</evidence>
<evidence type="ECO:0000256" key="5">
    <source>
        <dbReference type="ARBA" id="ARBA00022729"/>
    </source>
</evidence>
<evidence type="ECO:0000256" key="3">
    <source>
        <dbReference type="ARBA" id="ARBA00022679"/>
    </source>
</evidence>
<dbReference type="AlphaFoldDB" id="A0A8K0MN03"/>
<feature type="region of interest" description="Disordered" evidence="15">
    <location>
        <begin position="560"/>
        <end position="601"/>
    </location>
</feature>
<evidence type="ECO:0000256" key="8">
    <source>
        <dbReference type="ARBA" id="ARBA00022777"/>
    </source>
</evidence>
<feature type="signal peptide" evidence="17">
    <location>
        <begin position="1"/>
        <end position="21"/>
    </location>
</feature>
<evidence type="ECO:0000256" key="9">
    <source>
        <dbReference type="ARBA" id="ARBA00022840"/>
    </source>
</evidence>
<dbReference type="GO" id="GO:0006950">
    <property type="term" value="P:response to stress"/>
    <property type="evidence" value="ECO:0007669"/>
    <property type="project" value="UniProtKB-ARBA"/>
</dbReference>
<keyword evidence="12" id="KW-0675">Receptor</keyword>
<feature type="domain" description="Gnk2-homologous" evidence="19">
    <location>
        <begin position="27"/>
        <end position="130"/>
    </location>
</feature>
<keyword evidence="5 17" id="KW-0732">Signal</keyword>
<feature type="binding site" evidence="14">
    <location>
        <position position="323"/>
    </location>
    <ligand>
        <name>ATP</name>
        <dbReference type="ChEBI" id="CHEBI:30616"/>
    </ligand>
</feature>
<dbReference type="GO" id="GO:0004674">
    <property type="term" value="F:protein serine/threonine kinase activity"/>
    <property type="evidence" value="ECO:0007669"/>
    <property type="project" value="UniProtKB-KW"/>
</dbReference>
<evidence type="ECO:0000313" key="21">
    <source>
        <dbReference type="Proteomes" id="UP000796880"/>
    </source>
</evidence>
<dbReference type="CDD" id="cd23509">
    <property type="entry name" value="Gnk2-like"/>
    <property type="match status" value="2"/>
</dbReference>
<evidence type="ECO:0000256" key="15">
    <source>
        <dbReference type="SAM" id="MobiDB-lite"/>
    </source>
</evidence>
<dbReference type="OrthoDB" id="1188665at2759"/>
<evidence type="ECO:0000256" key="12">
    <source>
        <dbReference type="ARBA" id="ARBA00023170"/>
    </source>
</evidence>
<dbReference type="InterPro" id="IPR008271">
    <property type="entry name" value="Ser/Thr_kinase_AS"/>
</dbReference>
<dbReference type="PROSITE" id="PS00107">
    <property type="entry name" value="PROTEIN_KINASE_ATP"/>
    <property type="match status" value="1"/>
</dbReference>
<evidence type="ECO:0000256" key="17">
    <source>
        <dbReference type="SAM" id="SignalP"/>
    </source>
</evidence>
<evidence type="ECO:0000256" key="4">
    <source>
        <dbReference type="ARBA" id="ARBA00022692"/>
    </source>
</evidence>
<reference evidence="20" key="1">
    <citation type="submission" date="2020-03" db="EMBL/GenBank/DDBJ databases">
        <title>A high-quality chromosome-level genome assembly of a woody plant with both climbing and erect habits, Rhamnella rubrinervis.</title>
        <authorList>
            <person name="Lu Z."/>
            <person name="Yang Y."/>
            <person name="Zhu X."/>
            <person name="Sun Y."/>
        </authorList>
    </citation>
    <scope>NUCLEOTIDE SEQUENCE</scope>
    <source>
        <strain evidence="20">BYM</strain>
        <tissue evidence="20">Leaf</tissue>
    </source>
</reference>
<comment type="caution">
    <text evidence="20">The sequence shown here is derived from an EMBL/GenBank/DDBJ whole genome shotgun (WGS) entry which is preliminary data.</text>
</comment>
<dbReference type="Gene3D" id="3.30.430.20">
    <property type="entry name" value="Gnk2 domain, C-X8-C-X2-C motif"/>
    <property type="match status" value="2"/>
</dbReference>
<evidence type="ECO:0000256" key="1">
    <source>
        <dbReference type="ARBA" id="ARBA00004167"/>
    </source>
</evidence>
<evidence type="ECO:0000256" key="10">
    <source>
        <dbReference type="ARBA" id="ARBA00022989"/>
    </source>
</evidence>
<dbReference type="PANTHER" id="PTHR27002:SF1098">
    <property type="entry name" value="CYSTEINE-RICH RECEPTOR-LIKE PROTEIN KINASE 29"/>
    <property type="match status" value="1"/>
</dbReference>
<sequence>MVPSRLIIVSLYPILILTSHAIINAQEPLLYSCLYEGNYTTNRTYKTNLNTLLSSLPSKININYAFYSSSNGQNPNKAYATGLCRGDVDTSVCRSCLTNSTNLLTQRCPYQKGAVGWDDECTLRYSSRPLQGIKKTDPAFAIWDTRNVSSDIDGFNDGLEALLEDLRSRAVEGGSLRKFAAGNADAPNNFETIYGIAQCSPDLSDVDCSDCLVDAIDRLTACWKKSNTSRTVISVVASIVVFTVVLTVLLIIFISIYFNTRKEKESVESAEEINDESAESLQFEFETIRAATNSFADANKIGQGGFGAVYRGRLSNGRDIAVKRLSKYSGQGDVEFKNEIILVARLQHRNLVNLLDPTKQAHLDWNRRYKIIEGIARGLLYLHEDSRLKIIHRDLKASNILLDATMEPKISDFGMAKLFAIDQSQADTTRIVGTYGYMPPEYAMRGQFSMKSDVFSFGVLVLEIVSGQSITGFSKENNAESLLSHAWKKWREGRATDIMDPKMTAEGSIVEIMRCIHIGLLCVQENVGDRPTMASVGLMLRSYSVSLRVPSRPAYFTDSATGSSVPNMFPRKSRLTKSNQPQNVTVPVSQNEASITQQYPR</sequence>
<keyword evidence="9 14" id="KW-0067">ATP-binding</keyword>
<keyword evidence="7 14" id="KW-0547">Nucleotide-binding</keyword>
<dbReference type="InterPro" id="IPR017441">
    <property type="entry name" value="Protein_kinase_ATP_BS"/>
</dbReference>
<dbReference type="Gene3D" id="1.10.510.10">
    <property type="entry name" value="Transferase(Phosphotransferase) domain 1"/>
    <property type="match status" value="1"/>
</dbReference>
<dbReference type="PROSITE" id="PS50011">
    <property type="entry name" value="PROTEIN_KINASE_DOM"/>
    <property type="match status" value="1"/>
</dbReference>
<dbReference type="FunFam" id="1.10.510.10:FF:000129">
    <property type="entry name" value="cysteine-rich receptor-like protein kinase 10"/>
    <property type="match status" value="1"/>
</dbReference>
<evidence type="ECO:0000313" key="20">
    <source>
        <dbReference type="EMBL" id="KAF3451643.1"/>
    </source>
</evidence>
<keyword evidence="10 16" id="KW-1133">Transmembrane helix</keyword>
<feature type="compositionally biased region" description="Polar residues" evidence="15">
    <location>
        <begin position="576"/>
        <end position="601"/>
    </location>
</feature>
<dbReference type="GO" id="GO:0005524">
    <property type="term" value="F:ATP binding"/>
    <property type="evidence" value="ECO:0007669"/>
    <property type="project" value="UniProtKB-UniRule"/>
</dbReference>
<organism evidence="20 21">
    <name type="scientific">Rhamnella rubrinervis</name>
    <dbReference type="NCBI Taxonomy" id="2594499"/>
    <lineage>
        <taxon>Eukaryota</taxon>
        <taxon>Viridiplantae</taxon>
        <taxon>Streptophyta</taxon>
        <taxon>Embryophyta</taxon>
        <taxon>Tracheophyta</taxon>
        <taxon>Spermatophyta</taxon>
        <taxon>Magnoliopsida</taxon>
        <taxon>eudicotyledons</taxon>
        <taxon>Gunneridae</taxon>
        <taxon>Pentapetalae</taxon>
        <taxon>rosids</taxon>
        <taxon>fabids</taxon>
        <taxon>Rosales</taxon>
        <taxon>Rhamnaceae</taxon>
        <taxon>rhamnoid group</taxon>
        <taxon>Rhamneae</taxon>
        <taxon>Rhamnella</taxon>
    </lineage>
</organism>
<dbReference type="SMART" id="SM00220">
    <property type="entry name" value="S_TKc"/>
    <property type="match status" value="1"/>
</dbReference>
<keyword evidence="4 16" id="KW-0812">Transmembrane</keyword>
<keyword evidence="3" id="KW-0808">Transferase</keyword>
<dbReference type="Pfam" id="PF01657">
    <property type="entry name" value="Stress-antifung"/>
    <property type="match status" value="2"/>
</dbReference>
<protein>
    <submittedName>
        <fullName evidence="20">Uncharacterized protein</fullName>
    </submittedName>
</protein>
<evidence type="ECO:0000259" key="19">
    <source>
        <dbReference type="PROSITE" id="PS51473"/>
    </source>
</evidence>
<name>A0A8K0MN03_9ROSA</name>
<dbReference type="InterPro" id="IPR002902">
    <property type="entry name" value="GNK2"/>
</dbReference>
<keyword evidence="21" id="KW-1185">Reference proteome</keyword>
<feature type="domain" description="Gnk2-homologous" evidence="19">
    <location>
        <begin position="136"/>
        <end position="247"/>
    </location>
</feature>
<accession>A0A8K0MN03</accession>
<keyword evidence="6" id="KW-0677">Repeat</keyword>
<proteinExistence type="predicted"/>
<evidence type="ECO:0000256" key="6">
    <source>
        <dbReference type="ARBA" id="ARBA00022737"/>
    </source>
</evidence>
<keyword evidence="13" id="KW-0325">Glycoprotein</keyword>
<evidence type="ECO:0000256" key="7">
    <source>
        <dbReference type="ARBA" id="ARBA00022741"/>
    </source>
</evidence>
<evidence type="ECO:0000256" key="11">
    <source>
        <dbReference type="ARBA" id="ARBA00023136"/>
    </source>
</evidence>
<dbReference type="Gene3D" id="3.30.200.20">
    <property type="entry name" value="Phosphorylase Kinase, domain 1"/>
    <property type="match status" value="1"/>
</dbReference>
<dbReference type="FunFam" id="3.30.430.20:FF:000003">
    <property type="entry name" value="Cysteine-rich RLK (RECEPTOR-like protein kinase) 10"/>
    <property type="match status" value="1"/>
</dbReference>
<dbReference type="Pfam" id="PF07714">
    <property type="entry name" value="PK_Tyr_Ser-Thr"/>
    <property type="match status" value="1"/>
</dbReference>
<feature type="transmembrane region" description="Helical" evidence="16">
    <location>
        <begin position="232"/>
        <end position="258"/>
    </location>
</feature>
<keyword evidence="2" id="KW-0723">Serine/threonine-protein kinase</keyword>
<dbReference type="PANTHER" id="PTHR27002">
    <property type="entry name" value="RECEPTOR-LIKE SERINE/THREONINE-PROTEIN KINASE SD1-8"/>
    <property type="match status" value="1"/>
</dbReference>
<dbReference type="InterPro" id="IPR001245">
    <property type="entry name" value="Ser-Thr/Tyr_kinase_cat_dom"/>
</dbReference>
<keyword evidence="8" id="KW-0418">Kinase</keyword>
<evidence type="ECO:0000256" key="14">
    <source>
        <dbReference type="PROSITE-ProRule" id="PRU10141"/>
    </source>
</evidence>
<dbReference type="Proteomes" id="UP000796880">
    <property type="component" value="Unassembled WGS sequence"/>
</dbReference>
<dbReference type="InterPro" id="IPR011009">
    <property type="entry name" value="Kinase-like_dom_sf"/>
</dbReference>
<dbReference type="EMBL" id="VOIH02000003">
    <property type="protein sequence ID" value="KAF3451643.1"/>
    <property type="molecule type" value="Genomic_DNA"/>
</dbReference>